<dbReference type="GO" id="GO:0016121">
    <property type="term" value="P:carotene catabolic process"/>
    <property type="evidence" value="ECO:0007669"/>
    <property type="project" value="TreeGrafter"/>
</dbReference>
<feature type="binding site" evidence="5">
    <location>
        <position position="298"/>
    </location>
    <ligand>
        <name>Fe cation</name>
        <dbReference type="ChEBI" id="CHEBI:24875"/>
        <note>catalytic</note>
    </ligand>
</feature>
<dbReference type="EMBL" id="PGOZ01000004">
    <property type="protein sequence ID" value="PJI33096.1"/>
    <property type="molecule type" value="Genomic_DNA"/>
</dbReference>
<dbReference type="InterPro" id="IPR004294">
    <property type="entry name" value="Carotenoid_Oase"/>
</dbReference>
<evidence type="ECO:0000313" key="7">
    <source>
        <dbReference type="Proteomes" id="UP000242351"/>
    </source>
</evidence>
<dbReference type="Proteomes" id="UP000242351">
    <property type="component" value="Unassembled WGS sequence"/>
</dbReference>
<accession>A0A2H9UMZ5</accession>
<comment type="cofactor">
    <cofactor evidence="5">
        <name>Fe(2+)</name>
        <dbReference type="ChEBI" id="CHEBI:29033"/>
    </cofactor>
    <text evidence="5">Binds 1 Fe(2+) ion per subunit.</text>
</comment>
<reference evidence="6 7" key="2">
    <citation type="submission" date="2017-12" db="EMBL/GenBank/DDBJ databases">
        <title>Revising the taxonomy of the Acinetobacter lwoffii group: the description of Acinetobacter pseudolwoffii sp. nov. and emended description of Acinetobacter lwoffii.</title>
        <authorList>
            <person name="Nemec A."/>
        </authorList>
    </citation>
    <scope>NUCLEOTIDE SEQUENCE [LARGE SCALE GENOMIC DNA]</scope>
    <source>
        <strain evidence="6 7">ANC 5347</strain>
    </source>
</reference>
<evidence type="ECO:0000256" key="5">
    <source>
        <dbReference type="PIRSR" id="PIRSR604294-1"/>
    </source>
</evidence>
<gene>
    <name evidence="6" type="ORF">CU320_05495</name>
</gene>
<reference evidence="6 7" key="1">
    <citation type="submission" date="2017-11" db="EMBL/GenBank/DDBJ databases">
        <authorList>
            <person name="Han C.G."/>
        </authorList>
    </citation>
    <scope>NUCLEOTIDE SEQUENCE [LARGE SCALE GENOMIC DNA]</scope>
    <source>
        <strain evidence="6 7">ANC 5347</strain>
    </source>
</reference>
<dbReference type="PANTHER" id="PTHR10543:SF89">
    <property type="entry name" value="CAROTENOID 9,10(9',10')-CLEAVAGE DIOXYGENASE 1"/>
    <property type="match status" value="1"/>
</dbReference>
<name>A0A2H9UMZ5_9GAMM</name>
<keyword evidence="4 5" id="KW-0408">Iron</keyword>
<evidence type="ECO:0000256" key="4">
    <source>
        <dbReference type="ARBA" id="ARBA00023004"/>
    </source>
</evidence>
<sequence>MQWSKQLGNILKNTLSKTIKHGAGILHSRIPYSHDNPYLDGIFAPQRQEHFATQLMVEGQIPVELEGALMRIGPNPITVKNPRNYHWFTGDGMIHALKLKAGEAHCYKSAYVGSASVQKKLHRPQISGKTRGIADAVNTNIIHFAGKIWALVEAGAYPIEVNRELESKRHQLFENDQDLPFTAHPHIDPETGDIHAVCYDALNHHQVFYLHIDAQGKLQHHVEIPVKHGPMVHDCAITQSQVLILDLNVNFSMRSALKGSLLPYQWNPKHQARIGMLPFGGSAADIRWYEIDPCFIFHTVNAYDLNTGDVVMDAVVHSQALVSSIQGPIEDQEIRLERLIFEQQTGKVTRTVLSNIKQEFPRINEAYTGRPYRYAYSVSFAGFDDPYHVSSNTLLYHDLETGSTASYSFGANWVTGEAVFVAREGAQTENDGWLMSYLHALDGSPSKVVILDAQYIQKGPIATIHLPVRVPVGFHCNWMDDRKLRTYYS</sequence>
<proteinExistence type="inferred from homology"/>
<dbReference type="Pfam" id="PF03055">
    <property type="entry name" value="RPE65"/>
    <property type="match status" value="1"/>
</dbReference>
<dbReference type="GO" id="GO:0010436">
    <property type="term" value="F:carotenoid dioxygenase activity"/>
    <property type="evidence" value="ECO:0007669"/>
    <property type="project" value="TreeGrafter"/>
</dbReference>
<comment type="caution">
    <text evidence="6">The sequence shown here is derived from an EMBL/GenBank/DDBJ whole genome shotgun (WGS) entry which is preliminary data.</text>
</comment>
<dbReference type="PANTHER" id="PTHR10543">
    <property type="entry name" value="BETA-CAROTENE DIOXYGENASE"/>
    <property type="match status" value="1"/>
</dbReference>
<keyword evidence="2 5" id="KW-0479">Metal-binding</keyword>
<evidence type="ECO:0000256" key="3">
    <source>
        <dbReference type="ARBA" id="ARBA00023002"/>
    </source>
</evidence>
<dbReference type="GO" id="GO:0046872">
    <property type="term" value="F:metal ion binding"/>
    <property type="evidence" value="ECO:0007669"/>
    <property type="project" value="UniProtKB-KW"/>
</dbReference>
<evidence type="ECO:0000256" key="2">
    <source>
        <dbReference type="ARBA" id="ARBA00022723"/>
    </source>
</evidence>
<evidence type="ECO:0000256" key="1">
    <source>
        <dbReference type="ARBA" id="ARBA00006787"/>
    </source>
</evidence>
<protein>
    <submittedName>
        <fullName evidence="6">Carotenoid oxygenase</fullName>
    </submittedName>
</protein>
<feature type="binding site" evidence="5">
    <location>
        <position position="184"/>
    </location>
    <ligand>
        <name>Fe cation</name>
        <dbReference type="ChEBI" id="CHEBI:24875"/>
        <note>catalytic</note>
    </ligand>
</feature>
<organism evidence="6 7">
    <name type="scientific">Acinetobacter pseudolwoffii</name>
    <dbReference type="NCBI Taxonomy" id="2053287"/>
    <lineage>
        <taxon>Bacteria</taxon>
        <taxon>Pseudomonadati</taxon>
        <taxon>Pseudomonadota</taxon>
        <taxon>Gammaproteobacteria</taxon>
        <taxon>Moraxellales</taxon>
        <taxon>Moraxellaceae</taxon>
        <taxon>Acinetobacter</taxon>
    </lineage>
</organism>
<keyword evidence="3" id="KW-0560">Oxidoreductase</keyword>
<feature type="binding site" evidence="5">
    <location>
        <position position="475"/>
    </location>
    <ligand>
        <name>Fe cation</name>
        <dbReference type="ChEBI" id="CHEBI:24875"/>
        <note>catalytic</note>
    </ligand>
</feature>
<comment type="similarity">
    <text evidence="1">Belongs to the carotenoid oxygenase family.</text>
</comment>
<evidence type="ECO:0000313" key="6">
    <source>
        <dbReference type="EMBL" id="PJI33096.1"/>
    </source>
</evidence>
<dbReference type="AlphaFoldDB" id="A0A2H9UMZ5"/>
<feature type="binding site" evidence="5">
    <location>
        <position position="233"/>
    </location>
    <ligand>
        <name>Fe cation</name>
        <dbReference type="ChEBI" id="CHEBI:24875"/>
        <note>catalytic</note>
    </ligand>
</feature>
<dbReference type="RefSeq" id="WP_100357452.1">
    <property type="nucleotide sequence ID" value="NZ_PGOZ01000004.1"/>
</dbReference>